<feature type="compositionally biased region" description="Low complexity" evidence="1">
    <location>
        <begin position="309"/>
        <end position="320"/>
    </location>
</feature>
<feature type="compositionally biased region" description="Low complexity" evidence="1">
    <location>
        <begin position="735"/>
        <end position="748"/>
    </location>
</feature>
<feature type="compositionally biased region" description="Low complexity" evidence="1">
    <location>
        <begin position="458"/>
        <end position="472"/>
    </location>
</feature>
<feature type="compositionally biased region" description="Gly residues" evidence="1">
    <location>
        <begin position="597"/>
        <end position="606"/>
    </location>
</feature>
<feature type="region of interest" description="Disordered" evidence="1">
    <location>
        <begin position="961"/>
        <end position="981"/>
    </location>
</feature>
<feature type="compositionally biased region" description="Low complexity" evidence="1">
    <location>
        <begin position="693"/>
        <end position="713"/>
    </location>
</feature>
<feature type="compositionally biased region" description="Gly residues" evidence="1">
    <location>
        <begin position="447"/>
        <end position="457"/>
    </location>
</feature>
<feature type="compositionally biased region" description="Basic and acidic residues" evidence="1">
    <location>
        <begin position="181"/>
        <end position="193"/>
    </location>
</feature>
<feature type="region of interest" description="Disordered" evidence="1">
    <location>
        <begin position="75"/>
        <end position="194"/>
    </location>
</feature>
<proteinExistence type="predicted"/>
<keyword evidence="3" id="KW-1185">Reference proteome</keyword>
<feature type="compositionally biased region" description="Basic and acidic residues" evidence="1">
    <location>
        <begin position="321"/>
        <end position="343"/>
    </location>
</feature>
<feature type="compositionally biased region" description="Basic and acidic residues" evidence="1">
    <location>
        <begin position="93"/>
        <end position="127"/>
    </location>
</feature>
<accession>A0ABV8L7Y4</accession>
<feature type="compositionally biased region" description="Polar residues" evidence="1">
    <location>
        <begin position="502"/>
        <end position="519"/>
    </location>
</feature>
<dbReference type="Proteomes" id="UP001595767">
    <property type="component" value="Unassembled WGS sequence"/>
</dbReference>
<feature type="region of interest" description="Disordered" evidence="1">
    <location>
        <begin position="229"/>
        <end position="284"/>
    </location>
</feature>
<protein>
    <submittedName>
        <fullName evidence="2">Uncharacterized protein</fullName>
    </submittedName>
</protein>
<comment type="caution">
    <text evidence="2">The sequence shown here is derived from an EMBL/GenBank/DDBJ whole genome shotgun (WGS) entry which is preliminary data.</text>
</comment>
<feature type="compositionally biased region" description="Polar residues" evidence="1">
    <location>
        <begin position="830"/>
        <end position="842"/>
    </location>
</feature>
<evidence type="ECO:0000313" key="3">
    <source>
        <dbReference type="Proteomes" id="UP001595767"/>
    </source>
</evidence>
<evidence type="ECO:0000256" key="1">
    <source>
        <dbReference type="SAM" id="MobiDB-lite"/>
    </source>
</evidence>
<dbReference type="EMBL" id="JBHSBA010000007">
    <property type="protein sequence ID" value="MFC4126808.1"/>
    <property type="molecule type" value="Genomic_DNA"/>
</dbReference>
<reference evidence="3" key="1">
    <citation type="journal article" date="2019" name="Int. J. Syst. Evol. Microbiol.">
        <title>The Global Catalogue of Microorganisms (GCM) 10K type strain sequencing project: providing services to taxonomists for standard genome sequencing and annotation.</title>
        <authorList>
            <consortium name="The Broad Institute Genomics Platform"/>
            <consortium name="The Broad Institute Genome Sequencing Center for Infectious Disease"/>
            <person name="Wu L."/>
            <person name="Ma J."/>
        </authorList>
    </citation>
    <scope>NUCLEOTIDE SEQUENCE [LARGE SCALE GENOMIC DNA]</scope>
    <source>
        <strain evidence="3">CGMCC 4.7204</strain>
    </source>
</reference>
<feature type="region of interest" description="Disordered" evidence="1">
    <location>
        <begin position="302"/>
        <end position="398"/>
    </location>
</feature>
<name>A0ABV8L7Y4_9NOCA</name>
<organism evidence="2 3">
    <name type="scientific">Nocardia rhizosphaerae</name>
    <dbReference type="NCBI Taxonomy" id="1691571"/>
    <lineage>
        <taxon>Bacteria</taxon>
        <taxon>Bacillati</taxon>
        <taxon>Actinomycetota</taxon>
        <taxon>Actinomycetes</taxon>
        <taxon>Mycobacteriales</taxon>
        <taxon>Nocardiaceae</taxon>
        <taxon>Nocardia</taxon>
    </lineage>
</organism>
<dbReference type="RefSeq" id="WP_378551756.1">
    <property type="nucleotide sequence ID" value="NZ_JBHSBA010000007.1"/>
</dbReference>
<sequence>MNHAEHDESIGSMLASIAAALREVSDKLDVVAARVQQEVPTFPADEDLPERTRIHRLESWAFHASQDISRLSSRLDALDGGDTPPRTGRSARTRREVREAAERAAAEAAEDARPPLDRRHSRTDHLGDPTWPITAPPIPRGGDAVSRSLFTPPEEMGQTGESSPSTGRDAVPAAESNGAAADRRHGSVRHNDVVDEVTLAADAGIPDERLGSADAESAIALLVSNAAAARSGSAVGNGARNGPGSTAARITESAPPPAGGRRNGSAPLAAGERRNGSAEDSAWSGAAELSALDAGATRLPAEAGGRQFAAEPAAANAATDHAAERSSDQDPDTGHRPGAERRGTSAVRDMAAAQPITRTSGAAEHPAAVGTNGTDPAPTRTDRSVIGEASGATPMNSVGGHDAIAAVDRAVGTGLAGGGNRTGTAGVLGDTAVTGDRSSGPEAAPGAGIGGDRGGAHLGAVASPAGPAAGAADHPTDIAVPEIPGAGPAVGSGAWTTGRPDTPTSGETGASSLASTRGTDTPVRAEHQAVAPPTATNHAATVTDSGSGTDPGLLADRQAVEPMSSQVGTAQPGDPRAVGLTTGTAGVSTAEADPRGAGSGTAGGTVNGITWSFADEDGPGAAPVRNGYARNGFTTDGHDRAEVTGGQGRTSAAAPARLSAPKNPEDNRPSAPFGEPIAPKDGTALRDSTGITAPTGSGSSAPDGASAAAAGSTQEGTPGAGRALPVGQRTPSPPVAGSVPAGPGACAAFTTPSESGGRADRVPPVVDTAELTAEPGAFAPRDDRADTGQPGGHAPWAASGHHAPHGSSLEDRTTAPGGLPLREDRGHPDGSSQSNGYVQSGDQAPDISAGSRGRNGLVSAGTDDDRLPASRNGYGGPVEQRGSGHSSTDGRGMTGAVPDRRAASPAELDPPTDRNPVGARTEPAPPTATDPAGITVTGTFRAFDIERAQVDKLQAMLDELKRSAGLPPGPRDVFAPPTDPR</sequence>
<feature type="compositionally biased region" description="Polar residues" evidence="1">
    <location>
        <begin position="534"/>
        <end position="548"/>
    </location>
</feature>
<evidence type="ECO:0000313" key="2">
    <source>
        <dbReference type="EMBL" id="MFC4126808.1"/>
    </source>
</evidence>
<gene>
    <name evidence="2" type="ORF">ACFOW8_17860</name>
</gene>
<feature type="region of interest" description="Disordered" evidence="1">
    <location>
        <begin position="416"/>
        <end position="935"/>
    </location>
</feature>